<dbReference type="EMBL" id="BDGG01000003">
    <property type="protein sequence ID" value="GAU95365.1"/>
    <property type="molecule type" value="Genomic_DNA"/>
</dbReference>
<gene>
    <name evidence="1" type="primary">RvY_06995-1</name>
    <name evidence="1" type="synonym">RvY_06995.1</name>
    <name evidence="1" type="ORF">RvY_06995</name>
</gene>
<name>A0A1D1V3T0_RAMVA</name>
<dbReference type="AlphaFoldDB" id="A0A1D1V3T0"/>
<comment type="caution">
    <text evidence="1">The sequence shown here is derived from an EMBL/GenBank/DDBJ whole genome shotgun (WGS) entry which is preliminary data.</text>
</comment>
<reference evidence="1 2" key="1">
    <citation type="journal article" date="2016" name="Nat. Commun.">
        <title>Extremotolerant tardigrade genome and improved radiotolerance of human cultured cells by tardigrade-unique protein.</title>
        <authorList>
            <person name="Hashimoto T."/>
            <person name="Horikawa D.D."/>
            <person name="Saito Y."/>
            <person name="Kuwahara H."/>
            <person name="Kozuka-Hata H."/>
            <person name="Shin-I T."/>
            <person name="Minakuchi Y."/>
            <person name="Ohishi K."/>
            <person name="Motoyama A."/>
            <person name="Aizu T."/>
            <person name="Enomoto A."/>
            <person name="Kondo K."/>
            <person name="Tanaka S."/>
            <person name="Hara Y."/>
            <person name="Koshikawa S."/>
            <person name="Sagara H."/>
            <person name="Miura T."/>
            <person name="Yokobori S."/>
            <person name="Miyagawa K."/>
            <person name="Suzuki Y."/>
            <person name="Kubo T."/>
            <person name="Oyama M."/>
            <person name="Kohara Y."/>
            <person name="Fujiyama A."/>
            <person name="Arakawa K."/>
            <person name="Katayama T."/>
            <person name="Toyoda A."/>
            <person name="Kunieda T."/>
        </authorList>
    </citation>
    <scope>NUCLEOTIDE SEQUENCE [LARGE SCALE GENOMIC DNA]</scope>
    <source>
        <strain evidence="1 2">YOKOZUNA-1</strain>
    </source>
</reference>
<evidence type="ECO:0000313" key="2">
    <source>
        <dbReference type="Proteomes" id="UP000186922"/>
    </source>
</evidence>
<keyword evidence="2" id="KW-1185">Reference proteome</keyword>
<protein>
    <submittedName>
        <fullName evidence="1">Uncharacterized protein</fullName>
    </submittedName>
</protein>
<evidence type="ECO:0000313" key="1">
    <source>
        <dbReference type="EMBL" id="GAU95365.1"/>
    </source>
</evidence>
<organism evidence="1 2">
    <name type="scientific">Ramazzottius varieornatus</name>
    <name type="common">Water bear</name>
    <name type="synonym">Tardigrade</name>
    <dbReference type="NCBI Taxonomy" id="947166"/>
    <lineage>
        <taxon>Eukaryota</taxon>
        <taxon>Metazoa</taxon>
        <taxon>Ecdysozoa</taxon>
        <taxon>Tardigrada</taxon>
        <taxon>Eutardigrada</taxon>
        <taxon>Parachela</taxon>
        <taxon>Hypsibioidea</taxon>
        <taxon>Ramazzottiidae</taxon>
        <taxon>Ramazzottius</taxon>
    </lineage>
</organism>
<dbReference type="Proteomes" id="UP000186922">
    <property type="component" value="Unassembled WGS sequence"/>
</dbReference>
<sequence length="56" mass="6406">MPNNDTLPARQAEILYFTEYRKTSTCSTLADAYIPAHHHSHLKGRAPYLGPYENFP</sequence>
<proteinExistence type="predicted"/>
<accession>A0A1D1V3T0</accession>